<evidence type="ECO:0000313" key="5">
    <source>
        <dbReference type="Proteomes" id="UP000701801"/>
    </source>
</evidence>
<name>A0A9N9QCA7_9HELO</name>
<keyword evidence="5" id="KW-1185">Reference proteome</keyword>
<dbReference type="GO" id="GO:0005737">
    <property type="term" value="C:cytoplasm"/>
    <property type="evidence" value="ECO:0007669"/>
    <property type="project" value="TreeGrafter"/>
</dbReference>
<dbReference type="InterPro" id="IPR037464">
    <property type="entry name" value="Taspase1"/>
</dbReference>
<evidence type="ECO:0000256" key="2">
    <source>
        <dbReference type="PIRSR" id="PIRSR600246-3"/>
    </source>
</evidence>
<feature type="region of interest" description="Disordered" evidence="3">
    <location>
        <begin position="287"/>
        <end position="439"/>
    </location>
</feature>
<evidence type="ECO:0008006" key="6">
    <source>
        <dbReference type="Google" id="ProtNLM"/>
    </source>
</evidence>
<evidence type="ECO:0000313" key="4">
    <source>
        <dbReference type="EMBL" id="CAG8982292.1"/>
    </source>
</evidence>
<feature type="compositionally biased region" description="Polar residues" evidence="3">
    <location>
        <begin position="328"/>
        <end position="337"/>
    </location>
</feature>
<feature type="active site" description="Nucleophile" evidence="1">
    <location>
        <position position="471"/>
    </location>
</feature>
<dbReference type="InterPro" id="IPR029055">
    <property type="entry name" value="Ntn_hydrolases_N"/>
</dbReference>
<organism evidence="4 5">
    <name type="scientific">Hymenoscyphus albidus</name>
    <dbReference type="NCBI Taxonomy" id="595503"/>
    <lineage>
        <taxon>Eukaryota</taxon>
        <taxon>Fungi</taxon>
        <taxon>Dikarya</taxon>
        <taxon>Ascomycota</taxon>
        <taxon>Pezizomycotina</taxon>
        <taxon>Leotiomycetes</taxon>
        <taxon>Helotiales</taxon>
        <taxon>Helotiaceae</taxon>
        <taxon>Hymenoscyphus</taxon>
    </lineage>
</organism>
<feature type="compositionally biased region" description="Polar residues" evidence="3">
    <location>
        <begin position="415"/>
        <end position="436"/>
    </location>
</feature>
<dbReference type="OrthoDB" id="77601at2759"/>
<dbReference type="EMBL" id="CAJVRM010000585">
    <property type="protein sequence ID" value="CAG8982292.1"/>
    <property type="molecule type" value="Genomic_DNA"/>
</dbReference>
<dbReference type="FunFam" id="3.60.20.30:FF:000007">
    <property type="entry name" value="Similar to threonine aspartase"/>
    <property type="match status" value="1"/>
</dbReference>
<dbReference type="InterPro" id="IPR000246">
    <property type="entry name" value="Peptidase_T2"/>
</dbReference>
<dbReference type="Proteomes" id="UP000701801">
    <property type="component" value="Unassembled WGS sequence"/>
</dbReference>
<feature type="compositionally biased region" description="Basic and acidic residues" evidence="3">
    <location>
        <begin position="301"/>
        <end position="319"/>
    </location>
</feature>
<feature type="compositionally biased region" description="Low complexity" evidence="3">
    <location>
        <begin position="343"/>
        <end position="368"/>
    </location>
</feature>
<dbReference type="AlphaFoldDB" id="A0A9N9QCA7"/>
<evidence type="ECO:0000256" key="3">
    <source>
        <dbReference type="SAM" id="MobiDB-lite"/>
    </source>
</evidence>
<sequence length="651" mass="69540">MQNSAAGPNESSISTRFTSARNRLRQFSRRLSYPFRKSQISQAADISTSPSLPIITTSQWSVIAPPPIKLHPLPAITMDPPSSPSARSARSRSSWDSEEFNRIWDDTDGAAERTTRKTSPGTPVCAIFVHAGAGYHSTTNEHIHLGACNDAAKIAMRFLKGGGTATDAVEAAIRCLEDKEITNAGFGSNLSIQGIVECDATIVDHLGRSGACGATAQIRNPIHLARTILDASNKPLSLRRVPPNLLVGDGATEFASSHGILVVPNDFIISKNARDRFIRWREDLDRAEKSRRMTPSSSETSIDRQYEERIQSQQRRDHMNAIMHGTWNEGQPDSPQLTPGIESSPSDPSNTSSRRTPSPASLAAAPTLGVGVHPRSSSPDISPAKRPRHGKQASDSQIRSRSLLGLNKLSSKSSADTYMTTNDGTLQVPPNNNDGSASPPVEPCLPGVLECQDPGQEQLSQPVEEDMITDTVGAIAIDMYGNIAAGSSSGGIGMKHSGRVGPAALVGIGTAVVPVDANDPESVSVAAVTSGTGEHMATTMASQKCADRLYHNTRRARSGQDIIATDEEAMESFIIADFMGHPGVIGSNSAGAIGVMAVKKSIYGYFLHFAHNTDSFALASMTSTEREPKCVMSRLGDFGQVVRGGRRIRID</sequence>
<dbReference type="Gene3D" id="3.60.20.30">
    <property type="entry name" value="(Glycosyl)asparaginase"/>
    <property type="match status" value="1"/>
</dbReference>
<accession>A0A9N9QCA7</accession>
<dbReference type="PANTHER" id="PTHR10188">
    <property type="entry name" value="L-ASPARAGINASE"/>
    <property type="match status" value="1"/>
</dbReference>
<dbReference type="GO" id="GO:0004298">
    <property type="term" value="F:threonine-type endopeptidase activity"/>
    <property type="evidence" value="ECO:0007669"/>
    <property type="project" value="InterPro"/>
</dbReference>
<evidence type="ECO:0000256" key="1">
    <source>
        <dbReference type="PIRSR" id="PIRSR600246-1"/>
    </source>
</evidence>
<dbReference type="Pfam" id="PF01112">
    <property type="entry name" value="Asparaginase_2"/>
    <property type="match status" value="2"/>
</dbReference>
<reference evidence="4" key="1">
    <citation type="submission" date="2021-07" db="EMBL/GenBank/DDBJ databases">
        <authorList>
            <person name="Durling M."/>
        </authorList>
    </citation>
    <scope>NUCLEOTIDE SEQUENCE</scope>
</reference>
<protein>
    <recommendedName>
        <fullName evidence="6">Threonine aspartase</fullName>
    </recommendedName>
</protein>
<feature type="compositionally biased region" description="Low complexity" evidence="3">
    <location>
        <begin position="399"/>
        <end position="414"/>
    </location>
</feature>
<feature type="site" description="Cleavage; by autolysis" evidence="2">
    <location>
        <begin position="470"/>
        <end position="471"/>
    </location>
</feature>
<dbReference type="SUPFAM" id="SSF56235">
    <property type="entry name" value="N-terminal nucleophile aminohydrolases (Ntn hydrolases)"/>
    <property type="match status" value="1"/>
</dbReference>
<dbReference type="PANTHER" id="PTHR10188:SF8">
    <property type="entry name" value="THREONINE ASPARTASE 1"/>
    <property type="match status" value="1"/>
</dbReference>
<comment type="caution">
    <text evidence="4">The sequence shown here is derived from an EMBL/GenBank/DDBJ whole genome shotgun (WGS) entry which is preliminary data.</text>
</comment>
<proteinExistence type="predicted"/>
<dbReference type="GO" id="GO:0051604">
    <property type="term" value="P:protein maturation"/>
    <property type="evidence" value="ECO:0007669"/>
    <property type="project" value="TreeGrafter"/>
</dbReference>
<gene>
    <name evidence="4" type="ORF">HYALB_00004526</name>
</gene>
<dbReference type="CDD" id="cd04514">
    <property type="entry name" value="Taspase1_like"/>
    <property type="match status" value="1"/>
</dbReference>